<sequence length="414" mass="45637">MHHRCAARTSNDFRMTPMTNNEPGLAHASAPIRIGVLYSRTGVTSAAEITQLQATVLAVDEINRAGGVSGREIELVCLDPQCVPRRYAELAEQLILEHRVKIIAGCYMSSTRKAVIPIVERHNALLFYATPYEGFEYSRNVIYTGAAPNQNTLPLAGFMLSQFGSRVSMIGSDYVCPYESNRVMSDLILERGGEKVDETYLALDAPWQSYLDAAQRIKQRAPDFIFSTVVGEGIQHLYRAFAHVGLDPYRMPIASHMTSEAEIAVMGSDLAEGHITSAAYFQSIGTAANLAAVRRYQARFGSDQPANMCWEAAYFQMHLLADAIRRVGSDDPTLLLRVLPGLEYDAPQGRIRIDEHNNHTYLHPLIGRVNASGQFDIIGRAPGRVKADPYVVSHTTPAWTAAAHPEFARSGGVR</sequence>
<dbReference type="GO" id="GO:0033218">
    <property type="term" value="F:amide binding"/>
    <property type="evidence" value="ECO:0007669"/>
    <property type="project" value="InterPro"/>
</dbReference>
<evidence type="ECO:0000313" key="2">
    <source>
        <dbReference type="Proteomes" id="UP000295509"/>
    </source>
</evidence>
<dbReference type="Pfam" id="PF13433">
    <property type="entry name" value="Peripla_BP_5"/>
    <property type="match status" value="1"/>
</dbReference>
<proteinExistence type="predicted"/>
<dbReference type="EMBL" id="SORE01000002">
    <property type="protein sequence ID" value="TDY53929.1"/>
    <property type="molecule type" value="Genomic_DNA"/>
</dbReference>
<dbReference type="Proteomes" id="UP000295509">
    <property type="component" value="Unassembled WGS sequence"/>
</dbReference>
<dbReference type="CDD" id="cd06357">
    <property type="entry name" value="PBP1_AmiC"/>
    <property type="match status" value="1"/>
</dbReference>
<dbReference type="AlphaFoldDB" id="A0A4V3HFM3"/>
<organism evidence="1 2">
    <name type="scientific">Paraburkholderia rhizosphaerae</name>
    <dbReference type="NCBI Taxonomy" id="480658"/>
    <lineage>
        <taxon>Bacteria</taxon>
        <taxon>Pseudomonadati</taxon>
        <taxon>Pseudomonadota</taxon>
        <taxon>Betaproteobacteria</taxon>
        <taxon>Burkholderiales</taxon>
        <taxon>Burkholderiaceae</taxon>
        <taxon>Paraburkholderia</taxon>
    </lineage>
</organism>
<name>A0A4V3HFM3_9BURK</name>
<dbReference type="InterPro" id="IPR039570">
    <property type="entry name" value="AmiC_PBP1"/>
</dbReference>
<dbReference type="SUPFAM" id="SSF53822">
    <property type="entry name" value="Periplasmic binding protein-like I"/>
    <property type="match status" value="1"/>
</dbReference>
<dbReference type="PANTHER" id="PTHR47628">
    <property type="match status" value="1"/>
</dbReference>
<comment type="caution">
    <text evidence="1">The sequence shown here is derived from an EMBL/GenBank/DDBJ whole genome shotgun (WGS) entry which is preliminary data.</text>
</comment>
<dbReference type="PANTHER" id="PTHR47628:SF1">
    <property type="entry name" value="ALIPHATIC AMIDASE EXPRESSION-REGULATING PROTEIN"/>
    <property type="match status" value="1"/>
</dbReference>
<dbReference type="Gene3D" id="3.40.50.2300">
    <property type="match status" value="2"/>
</dbReference>
<evidence type="ECO:0000313" key="1">
    <source>
        <dbReference type="EMBL" id="TDY53929.1"/>
    </source>
</evidence>
<accession>A0A4V3HFM3</accession>
<keyword evidence="2" id="KW-1185">Reference proteome</keyword>
<reference evidence="1 2" key="1">
    <citation type="submission" date="2019-03" db="EMBL/GenBank/DDBJ databases">
        <title>Genomic Encyclopedia of Type Strains, Phase III (KMG-III): the genomes of soil and plant-associated and newly described type strains.</title>
        <authorList>
            <person name="Whitman W."/>
        </authorList>
    </citation>
    <scope>NUCLEOTIDE SEQUENCE [LARGE SCALE GENOMIC DNA]</scope>
    <source>
        <strain evidence="1 2">LMG 29544</strain>
    </source>
</reference>
<dbReference type="InterPro" id="IPR028082">
    <property type="entry name" value="Peripla_BP_I"/>
</dbReference>
<gene>
    <name evidence="1" type="ORF">BX592_10276</name>
</gene>
<protein>
    <submittedName>
        <fullName evidence="1">Amino acid/amide ABC transporter substrate-binding protein (HAAT family)</fullName>
    </submittedName>
</protein>